<organism evidence="1 2">
    <name type="scientific">Ixodes persulcatus</name>
    <name type="common">Taiga tick</name>
    <dbReference type="NCBI Taxonomy" id="34615"/>
    <lineage>
        <taxon>Eukaryota</taxon>
        <taxon>Metazoa</taxon>
        <taxon>Ecdysozoa</taxon>
        <taxon>Arthropoda</taxon>
        <taxon>Chelicerata</taxon>
        <taxon>Arachnida</taxon>
        <taxon>Acari</taxon>
        <taxon>Parasitiformes</taxon>
        <taxon>Ixodida</taxon>
        <taxon>Ixodoidea</taxon>
        <taxon>Ixodidae</taxon>
        <taxon>Ixodinae</taxon>
        <taxon>Ixodes</taxon>
    </lineage>
</organism>
<dbReference type="Proteomes" id="UP000805193">
    <property type="component" value="Unassembled WGS sequence"/>
</dbReference>
<evidence type="ECO:0000313" key="2">
    <source>
        <dbReference type="Proteomes" id="UP000805193"/>
    </source>
</evidence>
<name>A0AC60PZ20_IXOPE</name>
<comment type="caution">
    <text evidence="1">The sequence shown here is derived from an EMBL/GenBank/DDBJ whole genome shotgun (WGS) entry which is preliminary data.</text>
</comment>
<accession>A0AC60PZ20</accession>
<sequence>MTVKCMGFGPEENKDKFFIYTVVSGVKDIPGDHLAPGNAAMATSSNPLDLSDALAKSHFYTGLALAVSSSVFIGSSFIVKKKGLLRINKQGQTRAGAGGYGYLKEWVWWTGLILMAVGEAANFAAYAFAPASLVTPLGALSVLVSALLSSKFLNERLNLVGKVGCLLCVLGSTVIVLHSPKEGNVESMEQLGIMITEPAFVVYVIFVVTVTSILTVIYAPKYGTSNVVIYVAICSVVGSLSVMGCKGLGLALRESFAGRNEFTSWVTWVCLLGVVVCISIQMNYLNKALDVFNTSVVTPIYYVFFTTFVLIASAILFKEWGNMTAEDLIGMLTGFLTVVCAIFLLNAFKDWDVSLSSLQGLLQSTRDQRDDLTAALLEERPAPTVHGVPLQHQVEGYQRINSKDEPLGITVSSTRLG</sequence>
<reference evidence="1 2" key="1">
    <citation type="journal article" date="2020" name="Cell">
        <title>Large-Scale Comparative Analyses of Tick Genomes Elucidate Their Genetic Diversity and Vector Capacities.</title>
        <authorList>
            <consortium name="Tick Genome and Microbiome Consortium (TIGMIC)"/>
            <person name="Jia N."/>
            <person name="Wang J."/>
            <person name="Shi W."/>
            <person name="Du L."/>
            <person name="Sun Y."/>
            <person name="Zhan W."/>
            <person name="Jiang J.F."/>
            <person name="Wang Q."/>
            <person name="Zhang B."/>
            <person name="Ji P."/>
            <person name="Bell-Sakyi L."/>
            <person name="Cui X.M."/>
            <person name="Yuan T.T."/>
            <person name="Jiang B.G."/>
            <person name="Yang W.F."/>
            <person name="Lam T.T."/>
            <person name="Chang Q.C."/>
            <person name="Ding S.J."/>
            <person name="Wang X.J."/>
            <person name="Zhu J.G."/>
            <person name="Ruan X.D."/>
            <person name="Zhao L."/>
            <person name="Wei J.T."/>
            <person name="Ye R.Z."/>
            <person name="Que T.C."/>
            <person name="Du C.H."/>
            <person name="Zhou Y.H."/>
            <person name="Cheng J.X."/>
            <person name="Dai P.F."/>
            <person name="Guo W.B."/>
            <person name="Han X.H."/>
            <person name="Huang E.J."/>
            <person name="Li L.F."/>
            <person name="Wei W."/>
            <person name="Gao Y.C."/>
            <person name="Liu J.Z."/>
            <person name="Shao H.Z."/>
            <person name="Wang X."/>
            <person name="Wang C.C."/>
            <person name="Yang T.C."/>
            <person name="Huo Q.B."/>
            <person name="Li W."/>
            <person name="Chen H.Y."/>
            <person name="Chen S.E."/>
            <person name="Zhou L.G."/>
            <person name="Ni X.B."/>
            <person name="Tian J.H."/>
            <person name="Sheng Y."/>
            <person name="Liu T."/>
            <person name="Pan Y.S."/>
            <person name="Xia L.Y."/>
            <person name="Li J."/>
            <person name="Zhao F."/>
            <person name="Cao W.C."/>
        </authorList>
    </citation>
    <scope>NUCLEOTIDE SEQUENCE [LARGE SCALE GENOMIC DNA]</scope>
    <source>
        <strain evidence="1">Iper-2018</strain>
    </source>
</reference>
<dbReference type="EMBL" id="JABSTQ010009784">
    <property type="protein sequence ID" value="KAG0425963.1"/>
    <property type="molecule type" value="Genomic_DNA"/>
</dbReference>
<protein>
    <submittedName>
        <fullName evidence="1">Uncharacterized protein</fullName>
    </submittedName>
</protein>
<keyword evidence="2" id="KW-1185">Reference proteome</keyword>
<evidence type="ECO:0000313" key="1">
    <source>
        <dbReference type="EMBL" id="KAG0425963.1"/>
    </source>
</evidence>
<gene>
    <name evidence="1" type="ORF">HPB47_026894</name>
</gene>
<proteinExistence type="predicted"/>